<evidence type="ECO:0000256" key="5">
    <source>
        <dbReference type="SAM" id="MobiDB-lite"/>
    </source>
</evidence>
<evidence type="ECO:0000256" key="3">
    <source>
        <dbReference type="ARBA" id="ARBA00022840"/>
    </source>
</evidence>
<keyword evidence="4" id="KW-0479">Metal-binding</keyword>
<proteinExistence type="inferred from homology"/>
<keyword evidence="7" id="KW-1185">Reference proteome</keyword>
<comment type="caution">
    <text evidence="6">The sequence shown here is derived from an EMBL/GenBank/DDBJ whole genome shotgun (WGS) entry which is preliminary data.</text>
</comment>
<dbReference type="AlphaFoldDB" id="A0A2W2BGT4"/>
<evidence type="ECO:0000313" key="7">
    <source>
        <dbReference type="Proteomes" id="UP000248749"/>
    </source>
</evidence>
<keyword evidence="3 4" id="KW-0067">ATP-binding</keyword>
<protein>
    <recommendedName>
        <fullName evidence="4">5-formyltetrahydrofolate cyclo-ligase</fullName>
        <ecNumber evidence="4">6.3.3.2</ecNumber>
    </recommendedName>
</protein>
<dbReference type="GO" id="GO:0009396">
    <property type="term" value="P:folic acid-containing compound biosynthetic process"/>
    <property type="evidence" value="ECO:0007669"/>
    <property type="project" value="TreeGrafter"/>
</dbReference>
<dbReference type="SUPFAM" id="SSF100950">
    <property type="entry name" value="NagB/RpiA/CoA transferase-like"/>
    <property type="match status" value="1"/>
</dbReference>
<comment type="similarity">
    <text evidence="1 4">Belongs to the 5-formyltetrahydrofolate cyclo-ligase family.</text>
</comment>
<dbReference type="GO" id="GO:0030272">
    <property type="term" value="F:5-formyltetrahydrofolate cyclo-ligase activity"/>
    <property type="evidence" value="ECO:0007669"/>
    <property type="project" value="UniProtKB-EC"/>
</dbReference>
<dbReference type="Pfam" id="PF01812">
    <property type="entry name" value="5-FTHF_cyc-lig"/>
    <property type="match status" value="1"/>
</dbReference>
<dbReference type="Proteomes" id="UP000248749">
    <property type="component" value="Unassembled WGS sequence"/>
</dbReference>
<dbReference type="PANTHER" id="PTHR23407">
    <property type="entry name" value="ATPASE INHIBITOR/5-FORMYLTETRAHYDROFOLATE CYCLO-LIGASE"/>
    <property type="match status" value="1"/>
</dbReference>
<keyword evidence="2 4" id="KW-0547">Nucleotide-binding</keyword>
<evidence type="ECO:0000256" key="4">
    <source>
        <dbReference type="RuleBase" id="RU361279"/>
    </source>
</evidence>
<dbReference type="GO" id="GO:0005524">
    <property type="term" value="F:ATP binding"/>
    <property type="evidence" value="ECO:0007669"/>
    <property type="project" value="UniProtKB-KW"/>
</dbReference>
<accession>A0A2W2BGT4</accession>
<dbReference type="RefSeq" id="WP_111137378.1">
    <property type="nucleotide sequence ID" value="NZ_POUB01000354.1"/>
</dbReference>
<keyword evidence="6" id="KW-0436">Ligase</keyword>
<dbReference type="NCBIfam" id="TIGR02727">
    <property type="entry name" value="MTHFS_bact"/>
    <property type="match status" value="1"/>
</dbReference>
<keyword evidence="4" id="KW-0460">Magnesium</keyword>
<sequence length="232" mass="24144">MPDFSDGAEVTEVTHAAKREARTALLARRRALSAPQRAAAAASVQVELVALVRRLRPRLMTAYVPVGSEPGGPELPQVLHGALPPGGELLLPVLRDDLDLDWAAWAGPDALVAAGRGMREPDGPRRGVAAIARAELVVVPALAVDRRGRRLGRGGGSYDRALARVPATALTVVPLHDGELVDALPAEPHDRPVRAVVTPADGLRTLDAALGPGPTGGRGVAPHTSAGRTRGR</sequence>
<dbReference type="OrthoDB" id="3242798at2"/>
<name>A0A2W2BGT4_9ACTN</name>
<dbReference type="EMBL" id="POUB01000354">
    <property type="protein sequence ID" value="PZF86375.1"/>
    <property type="molecule type" value="Genomic_DNA"/>
</dbReference>
<dbReference type="Gene3D" id="3.40.50.10420">
    <property type="entry name" value="NagB/RpiA/CoA transferase-like"/>
    <property type="match status" value="1"/>
</dbReference>
<dbReference type="InterPro" id="IPR024185">
    <property type="entry name" value="FTHF_cligase-like_sf"/>
</dbReference>
<dbReference type="PANTHER" id="PTHR23407:SF1">
    <property type="entry name" value="5-FORMYLTETRAHYDROFOLATE CYCLO-LIGASE"/>
    <property type="match status" value="1"/>
</dbReference>
<evidence type="ECO:0000256" key="2">
    <source>
        <dbReference type="ARBA" id="ARBA00022741"/>
    </source>
</evidence>
<gene>
    <name evidence="6" type="ORF">C1I99_28970</name>
</gene>
<organism evidence="6 7">
    <name type="scientific">Micromonospora deserti</name>
    <dbReference type="NCBI Taxonomy" id="2070366"/>
    <lineage>
        <taxon>Bacteria</taxon>
        <taxon>Bacillati</taxon>
        <taxon>Actinomycetota</taxon>
        <taxon>Actinomycetes</taxon>
        <taxon>Micromonosporales</taxon>
        <taxon>Micromonosporaceae</taxon>
        <taxon>Micromonospora</taxon>
    </lineage>
</organism>
<evidence type="ECO:0000313" key="6">
    <source>
        <dbReference type="EMBL" id="PZF86375.1"/>
    </source>
</evidence>
<dbReference type="EC" id="6.3.3.2" evidence="4"/>
<dbReference type="InterPro" id="IPR037171">
    <property type="entry name" value="NagB/RpiA_transferase-like"/>
</dbReference>
<reference evidence="6 7" key="1">
    <citation type="submission" date="2018-01" db="EMBL/GenBank/DDBJ databases">
        <title>Draft genome sequence of Salinispora sp. 13K206.</title>
        <authorList>
            <person name="Sahin N."/>
            <person name="Saygin H."/>
            <person name="Ay H."/>
        </authorList>
    </citation>
    <scope>NUCLEOTIDE SEQUENCE [LARGE SCALE GENOMIC DNA]</scope>
    <source>
        <strain evidence="6 7">13K206</strain>
    </source>
</reference>
<dbReference type="GO" id="GO:0046872">
    <property type="term" value="F:metal ion binding"/>
    <property type="evidence" value="ECO:0007669"/>
    <property type="project" value="UniProtKB-KW"/>
</dbReference>
<comment type="cofactor">
    <cofactor evidence="4">
        <name>Mg(2+)</name>
        <dbReference type="ChEBI" id="CHEBI:18420"/>
    </cofactor>
</comment>
<feature type="region of interest" description="Disordered" evidence="5">
    <location>
        <begin position="208"/>
        <end position="232"/>
    </location>
</feature>
<evidence type="ECO:0000256" key="1">
    <source>
        <dbReference type="ARBA" id="ARBA00010638"/>
    </source>
</evidence>
<comment type="catalytic activity">
    <reaction evidence="4">
        <text>(6S)-5-formyl-5,6,7,8-tetrahydrofolate + ATP = (6R)-5,10-methenyltetrahydrofolate + ADP + phosphate</text>
        <dbReference type="Rhea" id="RHEA:10488"/>
        <dbReference type="ChEBI" id="CHEBI:30616"/>
        <dbReference type="ChEBI" id="CHEBI:43474"/>
        <dbReference type="ChEBI" id="CHEBI:57455"/>
        <dbReference type="ChEBI" id="CHEBI:57457"/>
        <dbReference type="ChEBI" id="CHEBI:456216"/>
        <dbReference type="EC" id="6.3.3.2"/>
    </reaction>
</comment>
<dbReference type="InterPro" id="IPR002698">
    <property type="entry name" value="FTHF_cligase"/>
</dbReference>
<dbReference type="GO" id="GO:0035999">
    <property type="term" value="P:tetrahydrofolate interconversion"/>
    <property type="evidence" value="ECO:0007669"/>
    <property type="project" value="TreeGrafter"/>
</dbReference>